<name>A0A2P7PZ54_9FIRM</name>
<evidence type="ECO:0000313" key="3">
    <source>
        <dbReference type="Proteomes" id="UP000241434"/>
    </source>
</evidence>
<evidence type="ECO:0000313" key="2">
    <source>
        <dbReference type="EMBL" id="PSJ30991.1"/>
    </source>
</evidence>
<dbReference type="EMBL" id="JYGE01000006">
    <property type="protein sequence ID" value="PSJ30991.1"/>
    <property type="molecule type" value="Genomic_DNA"/>
</dbReference>
<dbReference type="OrthoDB" id="9771173at2"/>
<organism evidence="2 3">
    <name type="scientific">Peptostreptococcus russellii</name>
    <dbReference type="NCBI Taxonomy" id="215200"/>
    <lineage>
        <taxon>Bacteria</taxon>
        <taxon>Bacillati</taxon>
        <taxon>Bacillota</taxon>
        <taxon>Clostridia</taxon>
        <taxon>Peptostreptococcales</taxon>
        <taxon>Peptostreptococcaceae</taxon>
        <taxon>Peptostreptococcus</taxon>
    </lineage>
</organism>
<feature type="compositionally biased region" description="Polar residues" evidence="1">
    <location>
        <begin position="443"/>
        <end position="456"/>
    </location>
</feature>
<reference evidence="2" key="1">
    <citation type="thesis" date="2015" institute="Rutgers" country="The State University of New Jersey, 14 College Farm Rd., New Brunswick, NJ, USA">
        <title>Ammonia toxicity in bacteria and its implications for treatment of and resource recovery from highly nitrogenous organic wastes.</title>
        <authorList>
            <person name="Luther A.K."/>
        </authorList>
    </citation>
    <scope>NUCLEOTIDE SEQUENCE</scope>
    <source>
        <strain evidence="2">RT-10B</strain>
    </source>
</reference>
<proteinExistence type="predicted"/>
<gene>
    <name evidence="2" type="ORF">UF10_06610</name>
</gene>
<evidence type="ECO:0000256" key="1">
    <source>
        <dbReference type="SAM" id="MobiDB-lite"/>
    </source>
</evidence>
<feature type="region of interest" description="Disordered" evidence="1">
    <location>
        <begin position="434"/>
        <end position="456"/>
    </location>
</feature>
<sequence>MSKPNYQKYNENSNYNESAEITLSKIEGHIFDYDNINIKSDDSNFIIEKVKESDISISYKVTLKDGTKGLNKARISVSDKINTESQLIELGIEEKEVPDPAIANRKFSFNQDGDLVSKFLVINIDEEIDLIKINEKLELPEGLSSLISKEELSKDTELKRNEKGNFVYERVIPVDSLEKLDSETLEALNNKKVKSVVTFDENKTDTKETPVKTRIIKNRIKEEGDTSTWRVILNPYNKAIGAEKFIDTISAKENGAEIAIKNVKVLLEDKSKNEKDITNSVKVNTEGKTINMEFGDLDSKITSVSKVLNAPIHKDLNFPYLYIKASEKEIKNNPVYPLGYNEYEDPFLDISDHYGFVIKKDASEIGEENLNEDVAENYKFDENNSGRRLIVEYDTVGKVKSNKAKFDYTNLPEAPIIVKGSIEPCFKAGKHETQEVTVDEESITQSDPGDNTQTKTYGTEKVSIPMSDDKTIVEHRILVNSLGNPSKNINVVDNYSNYYNKDIIGQPVLYEVDSNEISGENSKYLKEFSIENKKPSDVKINNENGKLSFDIEEAKEGTSYVLLFKSYIDGKIANNYSATNTVIATYKNPKKDSIEKKSDTVRYSMGISKSVTKDAENQNIRKYKLSINLKDLLGEKFSMDTKGIRIEYTLRFKDKRSFNSRFVSISDVKIDNDDIKLERQEDLEKDSDGNTVGIKNIFSLASSKDIPEKN</sequence>
<keyword evidence="3" id="KW-1185">Reference proteome</keyword>
<protein>
    <submittedName>
        <fullName evidence="2">Uncharacterized protein</fullName>
    </submittedName>
</protein>
<dbReference type="AlphaFoldDB" id="A0A2P7PZ54"/>
<dbReference type="RefSeq" id="WP_106777045.1">
    <property type="nucleotide sequence ID" value="NZ_JYGE01000006.1"/>
</dbReference>
<dbReference type="Proteomes" id="UP000241434">
    <property type="component" value="Unassembled WGS sequence"/>
</dbReference>
<accession>A0A2P7PZ54</accession>
<comment type="caution">
    <text evidence="2">The sequence shown here is derived from an EMBL/GenBank/DDBJ whole genome shotgun (WGS) entry which is preliminary data.</text>
</comment>